<protein>
    <submittedName>
        <fullName evidence="1">Uncharacterized protein</fullName>
    </submittedName>
</protein>
<dbReference type="EMBL" id="MDEG01000030">
    <property type="protein sequence ID" value="PPU95315.1"/>
    <property type="molecule type" value="Genomic_DNA"/>
</dbReference>
<dbReference type="AlphaFoldDB" id="A0A2S7EQC2"/>
<accession>A0A2S7EQC2</accession>
<gene>
    <name evidence="1" type="ORF">XhyaCFBP1156_19350</name>
</gene>
<organism evidence="1 2">
    <name type="scientific">Xanthomonas hyacinthi</name>
    <dbReference type="NCBI Taxonomy" id="56455"/>
    <lineage>
        <taxon>Bacteria</taxon>
        <taxon>Pseudomonadati</taxon>
        <taxon>Pseudomonadota</taxon>
        <taxon>Gammaproteobacteria</taxon>
        <taxon>Lysobacterales</taxon>
        <taxon>Lysobacteraceae</taxon>
        <taxon>Xanthomonas</taxon>
    </lineage>
</organism>
<proteinExistence type="predicted"/>
<sequence>MRAEIIGGRLDLPVETRDLEHFGWFAHFAGVTMSASSARTRELLAWEPQGPGLLVDLDQSGYYAG</sequence>
<dbReference type="Proteomes" id="UP000238261">
    <property type="component" value="Unassembled WGS sequence"/>
</dbReference>
<evidence type="ECO:0000313" key="2">
    <source>
        <dbReference type="Proteomes" id="UP000238261"/>
    </source>
</evidence>
<comment type="caution">
    <text evidence="1">The sequence shown here is derived from an EMBL/GenBank/DDBJ whole genome shotgun (WGS) entry which is preliminary data.</text>
</comment>
<keyword evidence="2" id="KW-1185">Reference proteome</keyword>
<reference evidence="2" key="1">
    <citation type="submission" date="2016-08" db="EMBL/GenBank/DDBJ databases">
        <authorList>
            <person name="Merda D."/>
            <person name="Briand M."/>
            <person name="Taghouti G."/>
            <person name="Carrere S."/>
            <person name="Gouzy J."/>
            <person name="Portier P."/>
            <person name="Jacques M.-A."/>
            <person name="Fischer-Le Saux M."/>
        </authorList>
    </citation>
    <scope>NUCLEOTIDE SEQUENCE [LARGE SCALE GENOMIC DNA]</scope>
    <source>
        <strain evidence="2">CFBP1156</strain>
    </source>
</reference>
<name>A0A2S7EQC2_9XANT</name>
<dbReference type="RefSeq" id="WP_046980623.1">
    <property type="nucleotide sequence ID" value="NZ_CP043476.1"/>
</dbReference>
<evidence type="ECO:0000313" key="1">
    <source>
        <dbReference type="EMBL" id="PPU95315.1"/>
    </source>
</evidence>